<dbReference type="OrthoDB" id="7856447at2759"/>
<reference evidence="2 4" key="5">
    <citation type="journal article" date="2002" name="Genome Biol.">
        <title>Heterochromatic sequences in a Drosophila whole-genome shotgun assembly.</title>
        <authorList>
            <person name="Hoskins R.A."/>
            <person name="Smith C.D."/>
            <person name="Carlson J.W."/>
            <person name="Carvalho A.B."/>
            <person name="Halpern A."/>
            <person name="Kaminker J.S."/>
            <person name="Kennedy C."/>
            <person name="Mungall C.J."/>
            <person name="Sullivan B.A."/>
            <person name="Sutton G.G."/>
            <person name="Yasuhara J.C."/>
            <person name="Wakimoto B.T."/>
            <person name="Myers E.W."/>
            <person name="Celniker S.E."/>
            <person name="Rubin G.M."/>
            <person name="Karpen G.H."/>
        </authorList>
    </citation>
    <scope>NUCLEOTIDE SEQUENCE [LARGE SCALE GENOMIC DNA]</scope>
    <source>
        <strain evidence="4">Berkeley</strain>
    </source>
</reference>
<reference evidence="2 4" key="10">
    <citation type="journal article" date="2015" name="G3 (Bethesda)">
        <title>Gene Model Annotations for Drosophila melanogaster: The Rule-Benders.</title>
        <authorList>
            <consortium name="FlyBase Consortium"/>
            <person name="Crosby M.A."/>
            <person name="Gramates L.S."/>
            <person name="Dos Santos G."/>
            <person name="Matthews B.B."/>
            <person name="St Pierre S.E."/>
            <person name="Zhou P."/>
            <person name="Schroeder A.J."/>
            <person name="Falls K."/>
            <person name="Emmert D.B."/>
            <person name="Russo S.M."/>
            <person name="Gelbart W.M."/>
            <person name="null"/>
        </authorList>
    </citation>
    <scope>NUCLEOTIDE SEQUENCE [LARGE SCALE GENOMIC DNA]</scope>
    <source>
        <strain evidence="4">Berkeley</strain>
    </source>
</reference>
<evidence type="ECO:0000313" key="4">
    <source>
        <dbReference type="Proteomes" id="UP000000803"/>
    </source>
</evidence>
<dbReference type="Proteomes" id="UP000000803">
    <property type="component" value="Chromosome 2R"/>
</dbReference>
<reference evidence="2 4" key="8">
    <citation type="journal article" date="2007" name="Science">
        <title>Sequence finishing and mapping of Drosophila melanogaster heterochromatin.</title>
        <authorList>
            <person name="Hoskins R.A."/>
            <person name="Carlson J.W."/>
            <person name="Kennedy C."/>
            <person name="Acevedo D."/>
            <person name="Evans-Holm M."/>
            <person name="Frise E."/>
            <person name="Wan K.H."/>
            <person name="Park S."/>
            <person name="Mendez-Lago M."/>
            <person name="Rossi F."/>
            <person name="Villasante A."/>
            <person name="Dimitri P."/>
            <person name="Karpen G.H."/>
            <person name="Celniker S.E."/>
        </authorList>
    </citation>
    <scope>NUCLEOTIDE SEQUENCE [LARGE SCALE GENOMIC DNA]</scope>
    <source>
        <strain evidence="4">Berkeley</strain>
    </source>
</reference>
<reference evidence="2 4" key="11">
    <citation type="journal article" date="2015" name="Genome Res.">
        <title>The Release 6 reference sequence of the Drosophila melanogaster genome.</title>
        <authorList>
            <person name="Hoskins R.A."/>
            <person name="Carlson J.W."/>
            <person name="Wan K.H."/>
            <person name="Park S."/>
            <person name="Mendez I."/>
            <person name="Galle S.E."/>
            <person name="Booth B.W."/>
            <person name="Pfeiffer B.D."/>
            <person name="George R.A."/>
            <person name="Svirskas R."/>
            <person name="Krzywinski M."/>
            <person name="Schein J."/>
            <person name="Accardo M.C."/>
            <person name="Damia E."/>
            <person name="Messina G."/>
            <person name="Mendez-Lago M."/>
            <person name="de Pablos B."/>
            <person name="Demakova O.V."/>
            <person name="Andreyeva E.N."/>
            <person name="Boldyreva L.V."/>
            <person name="Marra M."/>
            <person name="Carvalho A.B."/>
            <person name="Dimitri P."/>
            <person name="Villasante A."/>
            <person name="Zhimulev I.F."/>
            <person name="Rubin G.M."/>
            <person name="Karpen G.H."/>
            <person name="Celniker S.E."/>
        </authorList>
    </citation>
    <scope>NUCLEOTIDE SEQUENCE [LARGE SCALE GENOMIC DNA]</scope>
    <source>
        <strain evidence="4">Berkeley</strain>
    </source>
</reference>
<sequence length="154" mass="17817">MSSVQTFRAYPWIILFQLCVLFRRCEGAPVYPDEALQQIRKLNVTQANLIASNSTVKCNLIPNLCDWQLHLYEGHAFSVPLVQTVESTTTRSPALPMAGQKIFELNHNVSGPQLFILAEIEPKSRRELRRKRKLWRRATFNHLSKQKFILLVVQ</sequence>
<dbReference type="BioGRID-ORCS" id="14462611">
    <property type="hits" value="0 hits in 1 CRISPR screen"/>
</dbReference>
<reference evidence="2 4" key="9">
    <citation type="journal article" date="2015" name="G3 (Bethesda)">
        <title>Gene Model Annotations for Drosophila melanogaster: Impact of High-Throughput Data.</title>
        <authorList>
            <consortium name="FlyBase Consortium"/>
            <person name="Matthews B.B."/>
            <person name="Dos Santos G."/>
            <person name="Crosby M.A."/>
            <person name="Emmert D.B."/>
            <person name="St Pierre S.E."/>
            <person name="Gramates L.S."/>
            <person name="Zhou P."/>
            <person name="Schroeder A.J."/>
            <person name="Falls K."/>
            <person name="Strelets V."/>
            <person name="Russo S.M."/>
            <person name="Gelbart W.M."/>
            <person name="null"/>
        </authorList>
    </citation>
    <scope>NUCLEOTIDE SEQUENCE [LARGE SCALE GENOMIC DNA]</scope>
    <source>
        <strain evidence="4">Berkeley</strain>
    </source>
</reference>
<feature type="chain" id="PRO_5002105849" evidence="1">
    <location>
        <begin position="28"/>
        <end position="154"/>
    </location>
</feature>
<name>A0A0B4KFW6_DROME</name>
<dbReference type="RefSeq" id="NP_001261104.1">
    <property type="nucleotide sequence ID" value="NM_001274175.2"/>
</dbReference>
<accession>A0A0B4KFW6</accession>
<organism evidence="2 4">
    <name type="scientific">Drosophila melanogaster</name>
    <name type="common">Fruit fly</name>
    <dbReference type="NCBI Taxonomy" id="7227"/>
    <lineage>
        <taxon>Eukaryota</taxon>
        <taxon>Metazoa</taxon>
        <taxon>Ecdysozoa</taxon>
        <taxon>Arthropoda</taxon>
        <taxon>Hexapoda</taxon>
        <taxon>Insecta</taxon>
        <taxon>Pterygota</taxon>
        <taxon>Neoptera</taxon>
        <taxon>Endopterygota</taxon>
        <taxon>Diptera</taxon>
        <taxon>Brachycera</taxon>
        <taxon>Muscomorpha</taxon>
        <taxon>Ephydroidea</taxon>
        <taxon>Drosophilidae</taxon>
        <taxon>Drosophila</taxon>
        <taxon>Sophophora</taxon>
    </lineage>
</organism>
<dbReference type="VEuPathDB" id="VectorBase:FBgn0263848"/>
<evidence type="ECO:0000313" key="3">
    <source>
        <dbReference type="FlyBase" id="FBgn0263848"/>
    </source>
</evidence>
<dbReference type="EMBL" id="AE013599">
    <property type="protein sequence ID" value="AGB93636.1"/>
    <property type="molecule type" value="Genomic_DNA"/>
</dbReference>
<reference evidence="2 4" key="1">
    <citation type="journal article" date="2000" name="Science">
        <title>The genome sequence of Drosophila melanogaster.</title>
        <authorList>
            <person name="Adams M.D."/>
            <person name="Celniker S.E."/>
            <person name="Holt R.A."/>
            <person name="Evans C.A."/>
            <person name="Gocayne J.D."/>
            <person name="Amanatides P.G."/>
            <person name="Scherer S.E."/>
            <person name="Li P.W."/>
            <person name="Hoskins R.A."/>
            <person name="Galle R.F."/>
            <person name="George R.A."/>
            <person name="Lewis S.E."/>
            <person name="Richards S."/>
            <person name="Ashburner M."/>
            <person name="Henderson S.N."/>
            <person name="Sutton G.G."/>
            <person name="Wortman J.R."/>
            <person name="Yandell M.D."/>
            <person name="Zhang Q."/>
            <person name="Chen L.X."/>
            <person name="Brandon R.C."/>
            <person name="Rogers Y.H."/>
            <person name="Blazej R.G."/>
            <person name="Champe M."/>
            <person name="Pfeiffer B.D."/>
            <person name="Wan K.H."/>
            <person name="Doyle C."/>
            <person name="Baxter E.G."/>
            <person name="Helt G."/>
            <person name="Nelson C.R."/>
            <person name="Gabor G.L."/>
            <person name="Abril J.F."/>
            <person name="Agbayani A."/>
            <person name="An H.J."/>
            <person name="Andrews-Pfannkoch C."/>
            <person name="Baldwin D."/>
            <person name="Ballew R.M."/>
            <person name="Basu A."/>
            <person name="Baxendale J."/>
            <person name="Bayraktaroglu L."/>
            <person name="Beasley E.M."/>
            <person name="Beeson K.Y."/>
            <person name="Benos P.V."/>
            <person name="Berman B.P."/>
            <person name="Bhandari D."/>
            <person name="Bolshakov S."/>
            <person name="Borkova D."/>
            <person name="Botchan M.R."/>
            <person name="Bouck J."/>
            <person name="Brokstein P."/>
            <person name="Brottier P."/>
            <person name="Burtis K.C."/>
            <person name="Busam D.A."/>
            <person name="Butler H."/>
            <person name="Cadieu E."/>
            <person name="Center A."/>
            <person name="Chandra I."/>
            <person name="Cherry J.M."/>
            <person name="Cawley S."/>
            <person name="Dahlke C."/>
            <person name="Davenport L.B."/>
            <person name="Davies P."/>
            <person name="de Pablos B."/>
            <person name="Delcher A."/>
            <person name="Deng Z."/>
            <person name="Mays A.D."/>
            <person name="Dew I."/>
            <person name="Dietz S.M."/>
            <person name="Dodson K."/>
            <person name="Doup L.E."/>
            <person name="Downes M."/>
            <person name="Dugan-Rocha S."/>
            <person name="Dunkov B.C."/>
            <person name="Dunn P."/>
            <person name="Durbin K.J."/>
            <person name="Evangelista C.C."/>
            <person name="Ferraz C."/>
            <person name="Ferriera S."/>
            <person name="Fleischmann W."/>
            <person name="Fosler C."/>
            <person name="Gabrielian A.E."/>
            <person name="Garg N.S."/>
            <person name="Gelbart W.M."/>
            <person name="Glasser K."/>
            <person name="Glodek A."/>
            <person name="Gong F."/>
            <person name="Gorrell J.H."/>
            <person name="Gu Z."/>
            <person name="Guan P."/>
            <person name="Harris M."/>
            <person name="Harris N.L."/>
            <person name="Harvey D."/>
            <person name="Heiman T.J."/>
            <person name="Hernandez J.R."/>
            <person name="Houck J."/>
            <person name="Hostin D."/>
            <person name="Houston K.A."/>
            <person name="Howland T.J."/>
            <person name="Wei M.H."/>
            <person name="Ibegwam C."/>
            <person name="Jalali M."/>
            <person name="Kalush F."/>
            <person name="Karpen G.H."/>
            <person name="Ke Z."/>
            <person name="Kennison J.A."/>
            <person name="Ketchum K.A."/>
            <person name="Kimmel B.E."/>
            <person name="Kodira C.D."/>
            <person name="Kraft C."/>
            <person name="Kravitz S."/>
            <person name="Kulp D."/>
            <person name="Lai Z."/>
            <person name="Lasko P."/>
            <person name="Lei Y."/>
            <person name="Levitsky A.A."/>
            <person name="Li J."/>
            <person name="Li Z."/>
            <person name="Liang Y."/>
            <person name="Lin X."/>
            <person name="Liu X."/>
            <person name="Mattei B."/>
            <person name="McIntosh T.C."/>
            <person name="McLeod M.P."/>
            <person name="McPherson D."/>
            <person name="Merkulov G."/>
            <person name="Milshina N.V."/>
            <person name="Mobarry C."/>
            <person name="Morris J."/>
            <person name="Moshrefi A."/>
            <person name="Mount S.M."/>
            <person name="Moy M."/>
            <person name="Murphy B."/>
            <person name="Murphy L."/>
            <person name="Muzny D.M."/>
            <person name="Nelson D.L."/>
            <person name="Nelson D.R."/>
            <person name="Nelson K.A."/>
            <person name="Nixon K."/>
            <person name="Nusskern D.R."/>
            <person name="Pacleb J.M."/>
            <person name="Palazzolo M."/>
            <person name="Pittman G.S."/>
            <person name="Pan S."/>
            <person name="Pollard J."/>
            <person name="Puri V."/>
            <person name="Reese M.G."/>
            <person name="Reinert K."/>
            <person name="Remington K."/>
            <person name="Saunders R.D."/>
            <person name="Scheeler F."/>
            <person name="Shen H."/>
            <person name="Shue B.C."/>
            <person name="Siden-Kiamos I."/>
            <person name="Simpson M."/>
            <person name="Skupski M.P."/>
            <person name="Smith T."/>
            <person name="Spier E."/>
            <person name="Spradling A.C."/>
            <person name="Stapleton M."/>
            <person name="Strong R."/>
            <person name="Sun E."/>
            <person name="Svirskas R."/>
            <person name="Tector C."/>
            <person name="Turner R."/>
            <person name="Venter E."/>
            <person name="Wang A.H."/>
            <person name="Wang X."/>
            <person name="Wang Z.Y."/>
            <person name="Wassarman D.A."/>
            <person name="Weinstock G.M."/>
            <person name="Weissenbach J."/>
            <person name="Williams S.M."/>
            <person name="WoodageT"/>
            <person name="Worley K.C."/>
            <person name="Wu D."/>
            <person name="Yang S."/>
            <person name="Yao Q.A."/>
            <person name="Ye J."/>
            <person name="Yeh R.F."/>
            <person name="Zaveri J.S."/>
            <person name="Zhan M."/>
            <person name="Zhang G."/>
            <person name="Zhao Q."/>
            <person name="Zheng L."/>
            <person name="Zheng X.H."/>
            <person name="Zhong F.N."/>
            <person name="Zhong W."/>
            <person name="Zhou X."/>
            <person name="Zhu S."/>
            <person name="Zhu X."/>
            <person name="Smith H.O."/>
            <person name="Gibbs R.A."/>
            <person name="Myers E.W."/>
            <person name="Rubin G.M."/>
            <person name="Venter J.C."/>
        </authorList>
    </citation>
    <scope>NUCLEOTIDE SEQUENCE [LARGE SCALE GENOMIC DNA]</scope>
    <source>
        <strain evidence="4">Berkeley</strain>
    </source>
</reference>
<feature type="signal peptide" evidence="1">
    <location>
        <begin position="1"/>
        <end position="27"/>
    </location>
</feature>
<dbReference type="FlyBase" id="FBgn0263848">
    <property type="gene designation" value="CG43709"/>
</dbReference>
<evidence type="ECO:0000313" key="2">
    <source>
        <dbReference type="EMBL" id="AGB93636.1"/>
    </source>
</evidence>
<dbReference type="InParanoid" id="A0A0B4KFW6"/>
<reference evidence="2 4" key="3">
    <citation type="journal article" date="2002" name="Genome Biol.">
        <title>Annotation of the Drosophila melanogaster euchromatic genome: a systematic review.</title>
        <authorList>
            <person name="Misra S."/>
            <person name="Crosby M.A."/>
            <person name="Mungall C.J."/>
            <person name="Matthews B.B."/>
            <person name="Campbell K.S."/>
            <person name="Hradecky P."/>
            <person name="Huang Y."/>
            <person name="Kaminker J.S."/>
            <person name="Millburn G.H."/>
            <person name="Prochnik S.E."/>
            <person name="Smith C.D."/>
            <person name="Tupy J.L."/>
            <person name="Whitfied E.J."/>
            <person name="Bayraktaroglu L."/>
            <person name="Berman B.P."/>
            <person name="Bettencourt B.R."/>
            <person name="Celniker S.E."/>
            <person name="de Grey A.D."/>
            <person name="Drysdale R.A."/>
            <person name="Harris N.L."/>
            <person name="Richter J."/>
            <person name="Russo S."/>
            <person name="Schroeder A.J."/>
            <person name="Shu S.Q."/>
            <person name="Stapleton M."/>
            <person name="Yamada C."/>
            <person name="Ashburner M."/>
            <person name="Gelbart W.M."/>
            <person name="Rubin G.M."/>
            <person name="Lewis S.E."/>
        </authorList>
    </citation>
    <scope>GENOME REANNOTATION</scope>
    <source>
        <strain evidence="4">Berkeley</strain>
    </source>
</reference>
<dbReference type="GeneID" id="14462611"/>
<keyword evidence="1" id="KW-0732">Signal</keyword>
<dbReference type="Bgee" id="FBgn0263848">
    <property type="expression patterns" value="Expressed in larva"/>
</dbReference>
<reference evidence="2 4" key="6">
    <citation type="journal article" date="2005" name="PLoS Comput. Biol.">
        <title>Combined evidence annotation of transposable elements in genome sequences.</title>
        <authorList>
            <person name="Quesneville H."/>
            <person name="Bergman C.M."/>
            <person name="Andrieu O."/>
            <person name="Autard D."/>
            <person name="Nouaud D."/>
            <person name="Ashburner M."/>
            <person name="Anxolabehere D."/>
        </authorList>
    </citation>
    <scope>NUCLEOTIDE SEQUENCE [LARGE SCALE GENOMIC DNA]</scope>
    <source>
        <strain evidence="4">Berkeley</strain>
    </source>
</reference>
<proteinExistence type="predicted"/>
<reference evidence="2 4" key="2">
    <citation type="journal article" date="2002" name="Genome Biol.">
        <title>Finishing a whole-genome shotgun: release 3 of the Drosophila melanogaster euchromatic genome sequence.</title>
        <authorList>
            <person name="Celniker S.E."/>
            <person name="Wheeler D.A."/>
            <person name="Kronmiller B."/>
            <person name="Carlson J.W."/>
            <person name="Halpern A."/>
            <person name="Patel S."/>
            <person name="Adams M."/>
            <person name="Champe M."/>
            <person name="Dugan S.P."/>
            <person name="Frise E."/>
            <person name="Hodgson A."/>
            <person name="George R.A."/>
            <person name="Hoskins R.A."/>
            <person name="Laverty T."/>
            <person name="Muzny D.M."/>
            <person name="Nelson C.R."/>
            <person name="Pacleb J.M."/>
            <person name="Park S."/>
            <person name="Pfeiffer B.D."/>
            <person name="Richards S."/>
            <person name="Sodergren E.J."/>
            <person name="Svirskas R."/>
            <person name="Tabor P.E."/>
            <person name="Wan K."/>
            <person name="Stapleton M."/>
            <person name="Sutton G.G."/>
            <person name="Venter C."/>
            <person name="Weinstock G."/>
            <person name="Scherer S.E."/>
            <person name="Myers E.W."/>
            <person name="Gibbs R.A."/>
            <person name="Rubin G.M."/>
        </authorList>
    </citation>
    <scope>NUCLEOTIDE SEQUENCE [LARGE SCALE GENOMIC DNA]</scope>
    <source>
        <strain evidence="4">Berkeley</strain>
    </source>
</reference>
<dbReference type="OMA" id="PQLCDWQ"/>
<dbReference type="KEGG" id="dme:Dmel_CG43709"/>
<protein>
    <submittedName>
        <fullName evidence="2">Uncharacterized protein</fullName>
    </submittedName>
</protein>
<dbReference type="PaxDb" id="7227-FBpp0302860"/>
<dbReference type="AGR" id="FB:FBgn0263848"/>
<dbReference type="AlphaFoldDB" id="A0A0B4KFW6"/>
<gene>
    <name evidence="2" type="primary">Dmel\CG43709</name>
    <name evidence="2 3" type="ORF">CG43709</name>
    <name evidence="2" type="ORF">Dmel_CG43709</name>
</gene>
<keyword evidence="4" id="KW-1185">Reference proteome</keyword>
<reference evidence="2 4" key="7">
    <citation type="journal article" date="2007" name="Science">
        <title>The Release 5.1 annotation of Drosophila melanogaster heterochromatin.</title>
        <authorList>
            <person name="Smith C.D."/>
            <person name="Shu S."/>
            <person name="Mungall C.J."/>
            <person name="Karpen G.H."/>
        </authorList>
    </citation>
    <scope>NUCLEOTIDE SEQUENCE [LARGE SCALE GENOMIC DNA]</scope>
    <source>
        <strain evidence="4">Berkeley</strain>
    </source>
</reference>
<evidence type="ECO:0000256" key="1">
    <source>
        <dbReference type="SAM" id="SignalP"/>
    </source>
</evidence>
<dbReference type="eggNOG" id="ENOG502TFBV">
    <property type="taxonomic scope" value="Eukaryota"/>
</dbReference>
<reference evidence="2 4" key="4">
    <citation type="journal article" date="2002" name="Genome Biol.">
        <title>The transposable elements of the Drosophila melanogaster euchromatin: a genomics perspective.</title>
        <authorList>
            <person name="Kaminker J.S."/>
            <person name="Bergman C.M."/>
            <person name="Kronmiller B."/>
            <person name="Carlson J."/>
            <person name="Svirskas R."/>
            <person name="Patel S."/>
            <person name="Frise E."/>
            <person name="Wheeler D.A."/>
            <person name="Lewis S.E."/>
            <person name="Rubin G.M."/>
            <person name="Ashburner M."/>
            <person name="Celniker S.E."/>
        </authorList>
    </citation>
    <scope>NUCLEOTIDE SEQUENCE [LARGE SCALE GENOMIC DNA]</scope>
    <source>
        <strain evidence="4">Berkeley</strain>
    </source>
</reference>